<feature type="compositionally biased region" description="Polar residues" evidence="2">
    <location>
        <begin position="283"/>
        <end position="302"/>
    </location>
</feature>
<feature type="compositionally biased region" description="Low complexity" evidence="2">
    <location>
        <begin position="581"/>
        <end position="598"/>
    </location>
</feature>
<accession>A0A061HCE8</accession>
<dbReference type="AlphaFoldDB" id="A0A061HCE8"/>
<feature type="compositionally biased region" description="Polar residues" evidence="2">
    <location>
        <begin position="445"/>
        <end position="464"/>
    </location>
</feature>
<dbReference type="HOGENOM" id="CLU_322135_0_0_1"/>
<dbReference type="Pfam" id="PF01424">
    <property type="entry name" value="R3H"/>
    <property type="match status" value="1"/>
</dbReference>
<feature type="compositionally biased region" description="Low complexity" evidence="2">
    <location>
        <begin position="784"/>
        <end position="799"/>
    </location>
</feature>
<evidence type="ECO:0000313" key="6">
    <source>
        <dbReference type="Proteomes" id="UP000053664"/>
    </source>
</evidence>
<dbReference type="GO" id="GO:0006012">
    <property type="term" value="P:galactose metabolic process"/>
    <property type="evidence" value="ECO:0007669"/>
    <property type="project" value="TreeGrafter"/>
</dbReference>
<feature type="region of interest" description="Disordered" evidence="2">
    <location>
        <begin position="251"/>
        <end position="325"/>
    </location>
</feature>
<evidence type="ECO:0000313" key="5">
    <source>
        <dbReference type="EMBL" id="EPQ28291.1"/>
    </source>
</evidence>
<dbReference type="Proteomes" id="UP000053664">
    <property type="component" value="Unassembled WGS sequence"/>
</dbReference>
<feature type="compositionally biased region" description="Low complexity" evidence="2">
    <location>
        <begin position="632"/>
        <end position="655"/>
    </location>
</feature>
<evidence type="ECO:0000256" key="2">
    <source>
        <dbReference type="SAM" id="MobiDB-lite"/>
    </source>
</evidence>
<dbReference type="OrthoDB" id="278430at2759"/>
<feature type="region of interest" description="Disordered" evidence="2">
    <location>
        <begin position="619"/>
        <end position="655"/>
    </location>
</feature>
<feature type="compositionally biased region" description="Gly residues" evidence="2">
    <location>
        <begin position="383"/>
        <end position="393"/>
    </location>
</feature>
<dbReference type="eggNOG" id="KOG2953">
    <property type="taxonomic scope" value="Eukaryota"/>
</dbReference>
<feature type="region of interest" description="Disordered" evidence="2">
    <location>
        <begin position="34"/>
        <end position="93"/>
    </location>
</feature>
<dbReference type="RefSeq" id="XP_007879833.1">
    <property type="nucleotide sequence ID" value="XM_007881642.1"/>
</dbReference>
<protein>
    <recommendedName>
        <fullName evidence="7">SUZ domain-containing protein</fullName>
    </recommendedName>
</protein>
<dbReference type="CDD" id="cd02642">
    <property type="entry name" value="R3H_encore_like"/>
    <property type="match status" value="1"/>
</dbReference>
<reference evidence="5 6" key="1">
    <citation type="journal article" date="2013" name="Plant Cell">
        <title>The transition from a phytopathogenic smut ancestor to an anamorphic biocontrol agent deciphered by comparative whole-genome analysis.</title>
        <authorList>
            <person name="Lefebvre F."/>
            <person name="Joly D.L."/>
            <person name="Labbe C."/>
            <person name="Teichmann B."/>
            <person name="Linning R."/>
            <person name="Belzile F."/>
            <person name="Bakkeren G."/>
            <person name="Belanger R.R."/>
        </authorList>
    </citation>
    <scope>NUCLEOTIDE SEQUENCE [LARGE SCALE GENOMIC DNA]</scope>
    <source>
        <strain evidence="5 6">PF-1</strain>
    </source>
</reference>
<dbReference type="GeneID" id="19318225"/>
<proteinExistence type="predicted"/>
<feature type="domain" description="R3H" evidence="3">
    <location>
        <begin position="128"/>
        <end position="191"/>
    </location>
</feature>
<dbReference type="PROSITE" id="PS51673">
    <property type="entry name" value="SUZ"/>
    <property type="match status" value="1"/>
</dbReference>
<dbReference type="InterPro" id="IPR051937">
    <property type="entry name" value="R3H_domain_containing"/>
</dbReference>
<name>A0A061HCE8_9BASI</name>
<dbReference type="InterPro" id="IPR036867">
    <property type="entry name" value="R3H_dom_sf"/>
</dbReference>
<organism evidence="5 6">
    <name type="scientific">Pseudozyma flocculosa PF-1</name>
    <dbReference type="NCBI Taxonomy" id="1277687"/>
    <lineage>
        <taxon>Eukaryota</taxon>
        <taxon>Fungi</taxon>
        <taxon>Dikarya</taxon>
        <taxon>Basidiomycota</taxon>
        <taxon>Ustilaginomycotina</taxon>
        <taxon>Ustilaginomycetes</taxon>
        <taxon>Ustilaginales</taxon>
        <taxon>Ustilaginaceae</taxon>
        <taxon>Pseudozyma</taxon>
    </lineage>
</organism>
<evidence type="ECO:0000259" key="4">
    <source>
        <dbReference type="PROSITE" id="PS51673"/>
    </source>
</evidence>
<feature type="domain" description="SUZ" evidence="4">
    <location>
        <begin position="255"/>
        <end position="344"/>
    </location>
</feature>
<dbReference type="KEGG" id="pfp:PFL1_04118"/>
<feature type="compositionally biased region" description="Low complexity" evidence="2">
    <location>
        <begin position="34"/>
        <end position="47"/>
    </location>
</feature>
<feature type="compositionally biased region" description="Low complexity" evidence="2">
    <location>
        <begin position="54"/>
        <end position="93"/>
    </location>
</feature>
<feature type="compositionally biased region" description="Low complexity" evidence="2">
    <location>
        <begin position="357"/>
        <end position="382"/>
    </location>
</feature>
<dbReference type="PROSITE" id="PS51061">
    <property type="entry name" value="R3H"/>
    <property type="match status" value="1"/>
</dbReference>
<feature type="compositionally biased region" description="Polar residues" evidence="2">
    <location>
        <begin position="404"/>
        <end position="423"/>
    </location>
</feature>
<feature type="compositionally biased region" description="Polar residues" evidence="2">
    <location>
        <begin position="844"/>
        <end position="861"/>
    </location>
</feature>
<dbReference type="Pfam" id="PF12752">
    <property type="entry name" value="SUZ"/>
    <property type="match status" value="1"/>
</dbReference>
<dbReference type="PANTHER" id="PTHR15672:SF8">
    <property type="entry name" value="PROTEIN ENCORE"/>
    <property type="match status" value="1"/>
</dbReference>
<dbReference type="GO" id="GO:0003676">
    <property type="term" value="F:nucleic acid binding"/>
    <property type="evidence" value="ECO:0007669"/>
    <property type="project" value="UniProtKB-UniRule"/>
</dbReference>
<evidence type="ECO:0000256" key="1">
    <source>
        <dbReference type="ARBA" id="ARBA00022553"/>
    </source>
</evidence>
<evidence type="ECO:0008006" key="7">
    <source>
        <dbReference type="Google" id="ProtNLM"/>
    </source>
</evidence>
<feature type="compositionally biased region" description="Low complexity" evidence="2">
    <location>
        <begin position="812"/>
        <end position="831"/>
    </location>
</feature>
<sequence>MSSAGDSTAASLAVQIEQDQSTAVDQLTHALQAATTADPAAKDTSATHTQSNGSPAPALAASTLSLPESAPSLAASRSNTPAPAVVPSIPSASPSESLASLASSLVPTAPAAPIDDTILGALKNSRDRVFYMQHEREMALFVRDPARQRLDLPLMNTYQRLLVHRCADQFNLDHQLDPTTRAVSLTKTPETCMPELRISQRVAALFGDRESGSGKASPAQASTPPHNPMAGTAASAASSSFASAAAAAGGDLASGTSSAVTSPVSAGATPPPPSGFRIMRRNPTASSRGSQTPAASTSGSNSDSERSELAGCGKAVRKDRKNMTIEEREAAYKAARERIFGKAEASDAPKADDKKGGASATASSTSGSNASVSGKPSKQSGSSSGGGGGGGGGGRKKAGGSTSLSGSQNGSTESFSRGRNSANRKADATLPADDDLLGYSRNMVPPSTSTGLWRPQGQVQSQPKQAGKDSPLGFPVLGVGDDGGPAVAQDASLLPMPHYAAGPAGSAAAMAAQYGYPPAMSMQPQARQACGGYPGDLQAGFGGAPRTAGASSSAQANNLRAKAPVFLPPGSQGITGQWSYTPETGGSRGPSTPGSEGSYGAGPRQQQQMLIGGHQFLGADRDAFSPFPPSNPSSAGGSRSTSTSSSGGRGLASVAVGGSGAGDAFPALPGTSMQAVKRQQTASPVSAWKLAPETNGAGPNAWDATGQLQQGQVMAMNGGSQPAVPQQPWMMGPNGAAWAHQQQPFASSGGQRGPARGGPSYNGQGGPGWGCGFHAQGHGRYPRASSSSSLSATGSLNGSQTAPPSGSRDDSMSATSTSSSRSSQVVGPSSSTKISHPSLPSKPSWIQKNGSGSEAGTPSIRSQGVASSGHASGSSQTPAAAAATTATAAVVDTASTSAA</sequence>
<evidence type="ECO:0000259" key="3">
    <source>
        <dbReference type="PROSITE" id="PS51061"/>
    </source>
</evidence>
<dbReference type="InterPro" id="IPR024771">
    <property type="entry name" value="SUZ"/>
</dbReference>
<dbReference type="Gene3D" id="3.30.1370.50">
    <property type="entry name" value="R3H-like domain"/>
    <property type="match status" value="1"/>
</dbReference>
<feature type="region of interest" description="Disordered" evidence="2">
    <location>
        <begin position="208"/>
        <end position="234"/>
    </location>
</feature>
<feature type="compositionally biased region" description="Low complexity" evidence="2">
    <location>
        <begin position="862"/>
        <end position="884"/>
    </location>
</feature>
<gene>
    <name evidence="5" type="ORF">PFL1_04118</name>
</gene>
<dbReference type="PANTHER" id="PTHR15672">
    <property type="entry name" value="CAMP-REGULATED PHOSPHOPROTEIN 21 RELATED R3H DOMAIN CONTAINING PROTEIN"/>
    <property type="match status" value="1"/>
</dbReference>
<feature type="compositionally biased region" description="Basic and acidic residues" evidence="2">
    <location>
        <begin position="341"/>
        <end position="356"/>
    </location>
</feature>
<dbReference type="InterPro" id="IPR001374">
    <property type="entry name" value="R3H_dom"/>
</dbReference>
<feature type="region of interest" description="Disordered" evidence="2">
    <location>
        <begin position="716"/>
        <end position="884"/>
    </location>
</feature>
<keyword evidence="1" id="KW-0597">Phosphoprotein</keyword>
<dbReference type="SUPFAM" id="SSF82708">
    <property type="entry name" value="R3H domain"/>
    <property type="match status" value="1"/>
</dbReference>
<feature type="compositionally biased region" description="Polar residues" evidence="2">
    <location>
        <begin position="740"/>
        <end position="749"/>
    </location>
</feature>
<feature type="region of interest" description="Disordered" evidence="2">
    <location>
        <begin position="564"/>
        <end position="604"/>
    </location>
</feature>
<dbReference type="EMBL" id="KE361635">
    <property type="protein sequence ID" value="EPQ28291.1"/>
    <property type="molecule type" value="Genomic_DNA"/>
</dbReference>
<feature type="region of interest" description="Disordered" evidence="2">
    <location>
        <begin position="341"/>
        <end position="477"/>
    </location>
</feature>